<dbReference type="InterPro" id="IPR032710">
    <property type="entry name" value="NTF2-like_dom_sf"/>
</dbReference>
<dbReference type="KEGG" id="nno:NONO_c37790"/>
<dbReference type="AlphaFoldDB" id="W5THU6"/>
<protein>
    <submittedName>
        <fullName evidence="2">SnoaL-like domain-containing protein</fullName>
    </submittedName>
</protein>
<keyword evidence="3" id="KW-1185">Reference proteome</keyword>
<gene>
    <name evidence="2" type="ORF">NONO_c37790</name>
</gene>
<dbReference type="Gene3D" id="3.10.450.50">
    <property type="match status" value="1"/>
</dbReference>
<evidence type="ECO:0000313" key="2">
    <source>
        <dbReference type="EMBL" id="AHH18563.1"/>
    </source>
</evidence>
<evidence type="ECO:0000313" key="3">
    <source>
        <dbReference type="Proteomes" id="UP000019150"/>
    </source>
</evidence>
<dbReference type="RefSeq" id="WP_025349998.1">
    <property type="nucleotide sequence ID" value="NZ_CP006850.1"/>
</dbReference>
<dbReference type="STRING" id="1415166.NONO_c37790"/>
<dbReference type="EMBL" id="CP006850">
    <property type="protein sequence ID" value="AHH18563.1"/>
    <property type="molecule type" value="Genomic_DNA"/>
</dbReference>
<accession>W5THU6</accession>
<reference evidence="2 3" key="1">
    <citation type="journal article" date="2014" name="Appl. Environ. Microbiol.">
        <title>Insights into the Microbial Degradation of Rubber and Gutta-Percha by Analysis of the Complete Genome of Nocardia nova SH22a.</title>
        <authorList>
            <person name="Luo Q."/>
            <person name="Hiessl S."/>
            <person name="Poehlein A."/>
            <person name="Daniel R."/>
            <person name="Steinbuchel A."/>
        </authorList>
    </citation>
    <scope>NUCLEOTIDE SEQUENCE [LARGE SCALE GENOMIC DNA]</scope>
    <source>
        <strain evidence="2">SH22a</strain>
    </source>
</reference>
<dbReference type="InterPro" id="IPR037401">
    <property type="entry name" value="SnoaL-like"/>
</dbReference>
<feature type="domain" description="SnoaL-like" evidence="1">
    <location>
        <begin position="7"/>
        <end position="127"/>
    </location>
</feature>
<dbReference type="eggNOG" id="ENOG5031ESI">
    <property type="taxonomic scope" value="Bacteria"/>
</dbReference>
<dbReference type="Proteomes" id="UP000019150">
    <property type="component" value="Chromosome"/>
</dbReference>
<evidence type="ECO:0000259" key="1">
    <source>
        <dbReference type="Pfam" id="PF13577"/>
    </source>
</evidence>
<dbReference type="Pfam" id="PF13577">
    <property type="entry name" value="SnoaL_4"/>
    <property type="match status" value="1"/>
</dbReference>
<name>W5THU6_9NOCA</name>
<sequence>MTTSDHTADTVAVGQLVLRERQCRDRNWWDDMRSCYAGDSAVRLSWFRGNGPDFVTASEDMAARGDKGVHRMHPPIVEIDGDRALVELGAGIETRTVLDDVELDLVSYARLIYRARRYDGRWLITALDPVYERDTLTPAVPGTPLRIEPEVLASFRPSYRMLSYVLDRRGYTVGGDLFGDDRPDEVRALEREGKTWLHTDRSSATR</sequence>
<dbReference type="SUPFAM" id="SSF54427">
    <property type="entry name" value="NTF2-like"/>
    <property type="match status" value="1"/>
</dbReference>
<dbReference type="PATRIC" id="fig|1415166.3.peg.3877"/>
<dbReference type="OrthoDB" id="1492465at2"/>
<organism evidence="2 3">
    <name type="scientific">Nocardia nova SH22a</name>
    <dbReference type="NCBI Taxonomy" id="1415166"/>
    <lineage>
        <taxon>Bacteria</taxon>
        <taxon>Bacillati</taxon>
        <taxon>Actinomycetota</taxon>
        <taxon>Actinomycetes</taxon>
        <taxon>Mycobacteriales</taxon>
        <taxon>Nocardiaceae</taxon>
        <taxon>Nocardia</taxon>
    </lineage>
</organism>
<proteinExistence type="predicted"/>
<dbReference type="HOGENOM" id="CLU_067875_1_0_11"/>